<sequence>MSENQTQDQVNEFGSKISPNADANVALNENGPDQGTLAQILAAIRGKDVETQPAAADKGNLGVDADADEKPLPTADDEDFKFETGNKALDVAVSSFLRSTGASDADIERACKSALEYGDPKLIDRAFIAEKFGDRAADAVALAEAVIEQAGVEKQRTVQAVYDLAGSKEQWDTALGVYKQHAPAGLQKALGIMFSSGDAASVKEAAGLVLEFAKGSGVLPVGAGQRQVAGGGTAASEGLSAQEFKAALSKLNPNARSYHQDYERLLNMRRVGKQLGM</sequence>
<dbReference type="OrthoDB" id="6622at10239"/>
<evidence type="ECO:0000313" key="2">
    <source>
        <dbReference type="EMBL" id="AMO43670.1"/>
    </source>
</evidence>
<protein>
    <recommendedName>
        <fullName evidence="4">Scaffolding protein</fullName>
    </recommendedName>
</protein>
<evidence type="ECO:0000256" key="1">
    <source>
        <dbReference type="SAM" id="MobiDB-lite"/>
    </source>
</evidence>
<accession>A0A127KNT1</accession>
<gene>
    <name evidence="2" type="ORF">C171_00460</name>
</gene>
<dbReference type="GeneID" id="28802021"/>
<dbReference type="Proteomes" id="UP000201907">
    <property type="component" value="Segment"/>
</dbReference>
<evidence type="ECO:0008006" key="4">
    <source>
        <dbReference type="Google" id="ProtNLM"/>
    </source>
</evidence>
<feature type="region of interest" description="Disordered" evidence="1">
    <location>
        <begin position="49"/>
        <end position="72"/>
    </location>
</feature>
<proteinExistence type="predicted"/>
<feature type="region of interest" description="Disordered" evidence="1">
    <location>
        <begin position="1"/>
        <end position="30"/>
    </location>
</feature>
<organism evidence="2 3">
    <name type="scientific">Pseudomonas phage YMC11/06/C171_PPU_BP</name>
    <dbReference type="NCBI Taxonomy" id="1777063"/>
    <lineage>
        <taxon>Viruses</taxon>
        <taxon>Duplodnaviria</taxon>
        <taxon>Heunggongvirae</taxon>
        <taxon>Uroviricota</taxon>
        <taxon>Caudoviricetes</taxon>
        <taxon>Autographivirales</taxon>
        <taxon>Autoscriptoviridae</taxon>
        <taxon>Corkvirinae</taxon>
        <taxon>Kantovirus</taxon>
        <taxon>Kantovirus C171</taxon>
    </lineage>
</organism>
<reference evidence="2 3" key="1">
    <citation type="submission" date="2015-12" db="EMBL/GenBank/DDBJ databases">
        <title>Complete Genome Sequence of the Pseudomonas putida phage YMC11/06/C171_PPU_BP.</title>
        <authorList>
            <person name="Jeon J."/>
            <person name="Yong D."/>
            <person name="Lee K."/>
        </authorList>
    </citation>
    <scope>NUCLEOTIDE SEQUENCE [LARGE SCALE GENOMIC DNA]</scope>
</reference>
<name>A0A127KNT1_9CAUD</name>
<dbReference type="RefSeq" id="YP_009275064.1">
    <property type="nucleotide sequence ID" value="NC_030923.1"/>
</dbReference>
<dbReference type="KEGG" id="vg:28802021"/>
<evidence type="ECO:0000313" key="3">
    <source>
        <dbReference type="Proteomes" id="UP000201907"/>
    </source>
</evidence>
<feature type="compositionally biased region" description="Polar residues" evidence="1">
    <location>
        <begin position="1"/>
        <end position="12"/>
    </location>
</feature>
<keyword evidence="3" id="KW-1185">Reference proteome</keyword>
<dbReference type="EMBL" id="KU310944">
    <property type="protein sequence ID" value="AMO43670.1"/>
    <property type="molecule type" value="Genomic_DNA"/>
</dbReference>